<sequence length="83" mass="9223">MTDFAHVPSAFLRAVLDGSERNIKAISGAAYATEFAFHEDWRAHCIDETVTIARENAIEAMTDCLLEFDVDGAIDALRAYWSV</sequence>
<dbReference type="EMBL" id="LR797326">
    <property type="protein sequence ID" value="CAB4202225.1"/>
    <property type="molecule type" value="Genomic_DNA"/>
</dbReference>
<reference evidence="1" key="1">
    <citation type="submission" date="2020-05" db="EMBL/GenBank/DDBJ databases">
        <authorList>
            <person name="Chiriac C."/>
            <person name="Salcher M."/>
            <person name="Ghai R."/>
            <person name="Kavagutti S V."/>
        </authorList>
    </citation>
    <scope>NUCLEOTIDE SEQUENCE</scope>
</reference>
<evidence type="ECO:0000313" key="1">
    <source>
        <dbReference type="EMBL" id="CAB4202225.1"/>
    </source>
</evidence>
<gene>
    <name evidence="1" type="ORF">UFOVP1366_9</name>
</gene>
<proteinExistence type="predicted"/>
<organism evidence="1">
    <name type="scientific">uncultured Caudovirales phage</name>
    <dbReference type="NCBI Taxonomy" id="2100421"/>
    <lineage>
        <taxon>Viruses</taxon>
        <taxon>Duplodnaviria</taxon>
        <taxon>Heunggongvirae</taxon>
        <taxon>Uroviricota</taxon>
        <taxon>Caudoviricetes</taxon>
        <taxon>Peduoviridae</taxon>
        <taxon>Maltschvirus</taxon>
        <taxon>Maltschvirus maltsch</taxon>
    </lineage>
</organism>
<accession>A0A6J5S4F8</accession>
<name>A0A6J5S4F8_9CAUD</name>
<protein>
    <submittedName>
        <fullName evidence="1">Uncharacterized protein</fullName>
    </submittedName>
</protein>